<dbReference type="InterPro" id="IPR006115">
    <property type="entry name" value="6PGDH_NADP-bd"/>
</dbReference>
<accession>A0A016U4B5</accession>
<name>A0A016U4B5_9BILA</name>
<keyword evidence="3" id="KW-1185">Reference proteome</keyword>
<dbReference type="InterPro" id="IPR036291">
    <property type="entry name" value="NAD(P)-bd_dom_sf"/>
</dbReference>
<dbReference type="OrthoDB" id="434986at2759"/>
<dbReference type="PANTHER" id="PTHR11811">
    <property type="entry name" value="6-PHOSPHOGLUCONATE DEHYDROGENASE"/>
    <property type="match status" value="1"/>
</dbReference>
<comment type="caution">
    <text evidence="2">The sequence shown here is derived from an EMBL/GenBank/DDBJ whole genome shotgun (WGS) entry which is preliminary data.</text>
</comment>
<evidence type="ECO:0000313" key="3">
    <source>
        <dbReference type="Proteomes" id="UP000024635"/>
    </source>
</evidence>
<gene>
    <name evidence="2" type="primary">Acey_s0057.g2768</name>
    <name evidence="2" type="ORF">Y032_0057g2768</name>
</gene>
<dbReference type="AlphaFoldDB" id="A0A016U4B5"/>
<dbReference type="GO" id="GO:0004616">
    <property type="term" value="F:phosphogluconate dehydrogenase (decarboxylating) activity"/>
    <property type="evidence" value="ECO:0007669"/>
    <property type="project" value="InterPro"/>
</dbReference>
<sequence length="126" mass="13629">MMLVKAGAPVDSMIDAIVPHLEEGDIIIDGGNSEYTDTNAVSQLGFDFEHWVWEESRRGADHNGVGISTQNCTKPPSLIVSFWSKRPTAASKARTHGDVPVLSGPLQATPGRHVVPCIRPSMYTAM</sequence>
<proteinExistence type="predicted"/>
<dbReference type="Pfam" id="PF03446">
    <property type="entry name" value="NAD_binding_2"/>
    <property type="match status" value="1"/>
</dbReference>
<organism evidence="2 3">
    <name type="scientific">Ancylostoma ceylanicum</name>
    <dbReference type="NCBI Taxonomy" id="53326"/>
    <lineage>
        <taxon>Eukaryota</taxon>
        <taxon>Metazoa</taxon>
        <taxon>Ecdysozoa</taxon>
        <taxon>Nematoda</taxon>
        <taxon>Chromadorea</taxon>
        <taxon>Rhabditida</taxon>
        <taxon>Rhabditina</taxon>
        <taxon>Rhabditomorpha</taxon>
        <taxon>Strongyloidea</taxon>
        <taxon>Ancylostomatidae</taxon>
        <taxon>Ancylostomatinae</taxon>
        <taxon>Ancylostoma</taxon>
    </lineage>
</organism>
<dbReference type="Proteomes" id="UP000024635">
    <property type="component" value="Unassembled WGS sequence"/>
</dbReference>
<dbReference type="SUPFAM" id="SSF51735">
    <property type="entry name" value="NAD(P)-binding Rossmann-fold domains"/>
    <property type="match status" value="1"/>
</dbReference>
<dbReference type="Gene3D" id="3.40.50.720">
    <property type="entry name" value="NAD(P)-binding Rossmann-like Domain"/>
    <property type="match status" value="1"/>
</dbReference>
<dbReference type="STRING" id="53326.A0A016U4B5"/>
<reference evidence="3" key="1">
    <citation type="journal article" date="2015" name="Nat. Genet.">
        <title>The genome and transcriptome of the zoonotic hookworm Ancylostoma ceylanicum identify infection-specific gene families.</title>
        <authorList>
            <person name="Schwarz E.M."/>
            <person name="Hu Y."/>
            <person name="Antoshechkin I."/>
            <person name="Miller M.M."/>
            <person name="Sternberg P.W."/>
            <person name="Aroian R.V."/>
        </authorList>
    </citation>
    <scope>NUCLEOTIDE SEQUENCE</scope>
    <source>
        <strain evidence="3">HY135</strain>
    </source>
</reference>
<dbReference type="EMBL" id="JARK01001393">
    <property type="protein sequence ID" value="EYC10114.1"/>
    <property type="molecule type" value="Genomic_DNA"/>
</dbReference>
<evidence type="ECO:0000259" key="1">
    <source>
        <dbReference type="Pfam" id="PF03446"/>
    </source>
</evidence>
<evidence type="ECO:0000313" key="2">
    <source>
        <dbReference type="EMBL" id="EYC10114.1"/>
    </source>
</evidence>
<feature type="domain" description="6-phosphogluconate dehydrogenase NADP-binding" evidence="1">
    <location>
        <begin position="1"/>
        <end position="42"/>
    </location>
</feature>
<dbReference type="GO" id="GO:0050661">
    <property type="term" value="F:NADP binding"/>
    <property type="evidence" value="ECO:0007669"/>
    <property type="project" value="InterPro"/>
</dbReference>
<protein>
    <recommendedName>
        <fullName evidence="1">6-phosphogluconate dehydrogenase NADP-binding domain-containing protein</fullName>
    </recommendedName>
</protein>
<dbReference type="InterPro" id="IPR006183">
    <property type="entry name" value="Pgluconate_DH"/>
</dbReference>